<evidence type="ECO:0000259" key="1">
    <source>
        <dbReference type="Pfam" id="PF12680"/>
    </source>
</evidence>
<evidence type="ECO:0000313" key="2">
    <source>
        <dbReference type="EMBL" id="RWY47857.1"/>
    </source>
</evidence>
<evidence type="ECO:0000313" key="3">
    <source>
        <dbReference type="Proteomes" id="UP000286701"/>
    </source>
</evidence>
<accession>A0A3S3X0I3</accession>
<reference evidence="2 3" key="1">
    <citation type="submission" date="2019-01" db="EMBL/GenBank/DDBJ databases">
        <title>Mucilaginibacter antarcticum sp. nov., isolated from antarctic soil.</title>
        <authorList>
            <person name="Yan Y.-Q."/>
            <person name="Du Z.-J."/>
        </authorList>
    </citation>
    <scope>NUCLEOTIDE SEQUENCE [LARGE SCALE GENOMIC DNA]</scope>
    <source>
        <strain evidence="2 3">F01003</strain>
    </source>
</reference>
<dbReference type="EMBL" id="SBIW01000012">
    <property type="protein sequence ID" value="RWY47857.1"/>
    <property type="molecule type" value="Genomic_DNA"/>
</dbReference>
<dbReference type="OrthoDB" id="1353852at2"/>
<proteinExistence type="predicted"/>
<sequence>MTNEVIINQVYTAFNNRDIDGVLKFFLPEVEWPNGWEGGYVHGQQQVRDYWTRQWAELNPIVTPETIKPLQDGRLLVEVRQVVKDLEGNMVFDGPVKHVYEFEGGLIKKMVIEA</sequence>
<dbReference type="AlphaFoldDB" id="A0A3S3X0I3"/>
<dbReference type="Pfam" id="PF12680">
    <property type="entry name" value="SnoaL_2"/>
    <property type="match status" value="1"/>
</dbReference>
<feature type="domain" description="SnoaL-like" evidence="1">
    <location>
        <begin position="9"/>
        <end position="109"/>
    </location>
</feature>
<name>A0A3S3X0I3_9SPHI</name>
<dbReference type="SUPFAM" id="SSF54427">
    <property type="entry name" value="NTF2-like"/>
    <property type="match status" value="1"/>
</dbReference>
<protein>
    <submittedName>
        <fullName evidence="2">Nuclear transport factor 2 family protein</fullName>
    </submittedName>
</protein>
<dbReference type="Proteomes" id="UP000286701">
    <property type="component" value="Unassembled WGS sequence"/>
</dbReference>
<dbReference type="InterPro" id="IPR037401">
    <property type="entry name" value="SnoaL-like"/>
</dbReference>
<dbReference type="InterPro" id="IPR032710">
    <property type="entry name" value="NTF2-like_dom_sf"/>
</dbReference>
<organism evidence="2 3">
    <name type="scientific">Mucilaginibacter gilvus</name>
    <dbReference type="NCBI Taxonomy" id="2305909"/>
    <lineage>
        <taxon>Bacteria</taxon>
        <taxon>Pseudomonadati</taxon>
        <taxon>Bacteroidota</taxon>
        <taxon>Sphingobacteriia</taxon>
        <taxon>Sphingobacteriales</taxon>
        <taxon>Sphingobacteriaceae</taxon>
        <taxon>Mucilaginibacter</taxon>
    </lineage>
</organism>
<dbReference type="RefSeq" id="WP_128535751.1">
    <property type="nucleotide sequence ID" value="NZ_SBIW01000012.1"/>
</dbReference>
<comment type="caution">
    <text evidence="2">The sequence shown here is derived from an EMBL/GenBank/DDBJ whole genome shotgun (WGS) entry which is preliminary data.</text>
</comment>
<gene>
    <name evidence="2" type="ORF">EPL05_19895</name>
</gene>
<keyword evidence="3" id="KW-1185">Reference proteome</keyword>
<dbReference type="Gene3D" id="3.10.450.50">
    <property type="match status" value="1"/>
</dbReference>